<dbReference type="SUPFAM" id="SSF54909">
    <property type="entry name" value="Dimeric alpha+beta barrel"/>
    <property type="match status" value="1"/>
</dbReference>
<accession>A0ABS2BKB7</accession>
<comment type="caution">
    <text evidence="2">The sequence shown here is derived from an EMBL/GenBank/DDBJ whole genome shotgun (WGS) entry which is preliminary data.</text>
</comment>
<dbReference type="Pfam" id="PF07110">
    <property type="entry name" value="EthD"/>
    <property type="match status" value="1"/>
</dbReference>
<gene>
    <name evidence="2" type="ORF">JMJ54_09405</name>
</gene>
<protein>
    <submittedName>
        <fullName evidence="2">EthD family reductase</fullName>
    </submittedName>
</protein>
<dbReference type="InterPro" id="IPR009799">
    <property type="entry name" value="EthD_dom"/>
</dbReference>
<dbReference type="Proteomes" id="UP000809431">
    <property type="component" value="Unassembled WGS sequence"/>
</dbReference>
<dbReference type="PANTHER" id="PTHR40260:SF2">
    <property type="entry name" value="BLR8190 PROTEIN"/>
    <property type="match status" value="1"/>
</dbReference>
<dbReference type="PANTHER" id="PTHR40260">
    <property type="entry name" value="BLR8190 PROTEIN"/>
    <property type="match status" value="1"/>
</dbReference>
<sequence length="103" mass="11425">MILASAYYPFSADARFDFDYYRQQHLPMVLRLLGPYGLQRTEVVRGVPALDGSAPRFLAVGQLYFTDLARLADGLAAHGDDILADVVNYTDLTPDIQFAEVLA</sequence>
<reference evidence="2 3" key="1">
    <citation type="submission" date="2021-01" db="EMBL/GenBank/DDBJ databases">
        <title>Draft Genome Sequence and Polyhydroxyalkanoate Biosynthetic Potential of Jeongeupia naejangsanensis Type Strain DSM 24253.</title>
        <authorList>
            <person name="Turrini P."/>
            <person name="Artuso I."/>
            <person name="Lugli G.A."/>
            <person name="Frangipani E."/>
            <person name="Ventura M."/>
            <person name="Visca P."/>
        </authorList>
    </citation>
    <scope>NUCLEOTIDE SEQUENCE [LARGE SCALE GENOMIC DNA]</scope>
    <source>
        <strain evidence="2 3">DSM 24253</strain>
    </source>
</reference>
<name>A0ABS2BKB7_9NEIS</name>
<evidence type="ECO:0000259" key="1">
    <source>
        <dbReference type="Pfam" id="PF07110"/>
    </source>
</evidence>
<dbReference type="InterPro" id="IPR011008">
    <property type="entry name" value="Dimeric_a/b-barrel"/>
</dbReference>
<dbReference type="NCBIfam" id="TIGR02118">
    <property type="entry name" value="EthD family reductase"/>
    <property type="match status" value="1"/>
</dbReference>
<evidence type="ECO:0000313" key="3">
    <source>
        <dbReference type="Proteomes" id="UP000809431"/>
    </source>
</evidence>
<feature type="domain" description="EthD" evidence="1">
    <location>
        <begin position="17"/>
        <end position="92"/>
    </location>
</feature>
<proteinExistence type="predicted"/>
<keyword evidence="3" id="KW-1185">Reference proteome</keyword>
<dbReference type="RefSeq" id="WP_203538094.1">
    <property type="nucleotide sequence ID" value="NZ_JAESND010000003.1"/>
</dbReference>
<dbReference type="Gene3D" id="3.30.70.100">
    <property type="match status" value="1"/>
</dbReference>
<evidence type="ECO:0000313" key="2">
    <source>
        <dbReference type="EMBL" id="MBM3116049.1"/>
    </source>
</evidence>
<organism evidence="2 3">
    <name type="scientific">Jeongeupia naejangsanensis</name>
    <dbReference type="NCBI Taxonomy" id="613195"/>
    <lineage>
        <taxon>Bacteria</taxon>
        <taxon>Pseudomonadati</taxon>
        <taxon>Pseudomonadota</taxon>
        <taxon>Betaproteobacteria</taxon>
        <taxon>Neisseriales</taxon>
        <taxon>Chitinibacteraceae</taxon>
        <taxon>Jeongeupia</taxon>
    </lineage>
</organism>
<dbReference type="EMBL" id="JAESND010000003">
    <property type="protein sequence ID" value="MBM3116049.1"/>
    <property type="molecule type" value="Genomic_DNA"/>
</dbReference>